<comment type="caution">
    <text evidence="1">The sequence shown here is derived from an EMBL/GenBank/DDBJ whole genome shotgun (WGS) entry which is preliminary data.</text>
</comment>
<sequence>MDLNQLLANHRRALHNQRSACSLQDRNTYFDLVGYYAERIHKHRLATGLPHHSLPNDGRSPQE</sequence>
<gene>
    <name evidence="1" type="ORF">AAEO60_11245</name>
</gene>
<protein>
    <recommendedName>
        <fullName evidence="3">Integrase</fullName>
    </recommendedName>
</protein>
<evidence type="ECO:0000313" key="2">
    <source>
        <dbReference type="Proteomes" id="UP001497045"/>
    </source>
</evidence>
<reference evidence="1 2" key="1">
    <citation type="submission" date="2024-04" db="EMBL/GenBank/DDBJ databases">
        <title>Aurantiacibacter sp. DGU6 16S ribosomal RNA gene Genome sequencing and assembly.</title>
        <authorList>
            <person name="Park S."/>
        </authorList>
    </citation>
    <scope>NUCLEOTIDE SEQUENCE [LARGE SCALE GENOMIC DNA]</scope>
    <source>
        <strain evidence="1 2">DGU6</strain>
    </source>
</reference>
<evidence type="ECO:0008006" key="3">
    <source>
        <dbReference type="Google" id="ProtNLM"/>
    </source>
</evidence>
<name>A0ABU9IGG4_9SPHN</name>
<accession>A0ABU9IGG4</accession>
<dbReference type="Proteomes" id="UP001497045">
    <property type="component" value="Unassembled WGS sequence"/>
</dbReference>
<organism evidence="1 2">
    <name type="scientific">Aurantiacibacter gilvus</name>
    <dbReference type="NCBI Taxonomy" id="3139141"/>
    <lineage>
        <taxon>Bacteria</taxon>
        <taxon>Pseudomonadati</taxon>
        <taxon>Pseudomonadota</taxon>
        <taxon>Alphaproteobacteria</taxon>
        <taxon>Sphingomonadales</taxon>
        <taxon>Erythrobacteraceae</taxon>
        <taxon>Aurantiacibacter</taxon>
    </lineage>
</organism>
<dbReference type="EMBL" id="JBBYHV010000002">
    <property type="protein sequence ID" value="MEL1251247.1"/>
    <property type="molecule type" value="Genomic_DNA"/>
</dbReference>
<dbReference type="RefSeq" id="WP_341673807.1">
    <property type="nucleotide sequence ID" value="NZ_JBBYHV010000002.1"/>
</dbReference>
<proteinExistence type="predicted"/>
<evidence type="ECO:0000313" key="1">
    <source>
        <dbReference type="EMBL" id="MEL1251247.1"/>
    </source>
</evidence>
<keyword evidence="2" id="KW-1185">Reference proteome</keyword>